<proteinExistence type="predicted"/>
<keyword evidence="6" id="KW-1185">Reference proteome</keyword>
<comment type="subunit">
    <text evidence="1">Monomer.</text>
</comment>
<organism evidence="5 6">
    <name type="scientific">Stentor coeruleus</name>
    <dbReference type="NCBI Taxonomy" id="5963"/>
    <lineage>
        <taxon>Eukaryota</taxon>
        <taxon>Sar</taxon>
        <taxon>Alveolata</taxon>
        <taxon>Ciliophora</taxon>
        <taxon>Postciliodesmatophora</taxon>
        <taxon>Heterotrichea</taxon>
        <taxon>Heterotrichida</taxon>
        <taxon>Stentoridae</taxon>
        <taxon>Stentor</taxon>
    </lineage>
</organism>
<dbReference type="FunFam" id="1.10.510.10:FF:000571">
    <property type="entry name" value="Maternal embryonic leucine zipper kinase"/>
    <property type="match status" value="1"/>
</dbReference>
<evidence type="ECO:0000256" key="1">
    <source>
        <dbReference type="ARBA" id="ARBA00011245"/>
    </source>
</evidence>
<protein>
    <recommendedName>
        <fullName evidence="4">Protein kinase domain-containing protein</fullName>
    </recommendedName>
</protein>
<dbReference type="PROSITE" id="PS50011">
    <property type="entry name" value="PROTEIN_KINASE_DOM"/>
    <property type="match status" value="1"/>
</dbReference>
<accession>A0A1R2BT61</accession>
<dbReference type="InterPro" id="IPR011009">
    <property type="entry name" value="Kinase-like_dom_sf"/>
</dbReference>
<name>A0A1R2BT61_9CILI</name>
<evidence type="ECO:0000259" key="4">
    <source>
        <dbReference type="PROSITE" id="PS50011"/>
    </source>
</evidence>
<dbReference type="EMBL" id="MPUH01000447">
    <property type="protein sequence ID" value="OMJ79934.1"/>
    <property type="molecule type" value="Genomic_DNA"/>
</dbReference>
<keyword evidence="2" id="KW-0547">Nucleotide-binding</keyword>
<reference evidence="5 6" key="1">
    <citation type="submission" date="2016-11" db="EMBL/GenBank/DDBJ databases">
        <title>The macronuclear genome of Stentor coeruleus: a giant cell with tiny introns.</title>
        <authorList>
            <person name="Slabodnick M."/>
            <person name="Ruby J.G."/>
            <person name="Reiff S.B."/>
            <person name="Swart E.C."/>
            <person name="Gosai S."/>
            <person name="Prabakaran S."/>
            <person name="Witkowska E."/>
            <person name="Larue G.E."/>
            <person name="Fisher S."/>
            <person name="Freeman R.M."/>
            <person name="Gunawardena J."/>
            <person name="Chu W."/>
            <person name="Stover N.A."/>
            <person name="Gregory B.D."/>
            <person name="Nowacki M."/>
            <person name="Derisi J."/>
            <person name="Roy S.W."/>
            <person name="Marshall W.F."/>
            <person name="Sood P."/>
        </authorList>
    </citation>
    <scope>NUCLEOTIDE SEQUENCE [LARGE SCALE GENOMIC DNA]</scope>
    <source>
        <strain evidence="5">WM001</strain>
    </source>
</reference>
<gene>
    <name evidence="5" type="ORF">SteCoe_19917</name>
</gene>
<dbReference type="OrthoDB" id="40902at2759"/>
<dbReference type="InterPro" id="IPR000719">
    <property type="entry name" value="Prot_kinase_dom"/>
</dbReference>
<keyword evidence="3" id="KW-0067">ATP-binding</keyword>
<evidence type="ECO:0000313" key="5">
    <source>
        <dbReference type="EMBL" id="OMJ79934.1"/>
    </source>
</evidence>
<dbReference type="GO" id="GO:0005524">
    <property type="term" value="F:ATP binding"/>
    <property type="evidence" value="ECO:0007669"/>
    <property type="project" value="UniProtKB-KW"/>
</dbReference>
<dbReference type="Gene3D" id="3.30.200.20">
    <property type="entry name" value="Phosphorylase Kinase, domain 1"/>
    <property type="match status" value="1"/>
</dbReference>
<dbReference type="Pfam" id="PF00069">
    <property type="entry name" value="Pkinase"/>
    <property type="match status" value="1"/>
</dbReference>
<evidence type="ECO:0000256" key="3">
    <source>
        <dbReference type="ARBA" id="ARBA00022840"/>
    </source>
</evidence>
<evidence type="ECO:0000313" key="6">
    <source>
        <dbReference type="Proteomes" id="UP000187209"/>
    </source>
</evidence>
<dbReference type="PANTHER" id="PTHR24347">
    <property type="entry name" value="SERINE/THREONINE-PROTEIN KINASE"/>
    <property type="match status" value="1"/>
</dbReference>
<dbReference type="GO" id="GO:0004672">
    <property type="term" value="F:protein kinase activity"/>
    <property type="evidence" value="ECO:0007669"/>
    <property type="project" value="InterPro"/>
</dbReference>
<feature type="domain" description="Protein kinase" evidence="4">
    <location>
        <begin position="120"/>
        <end position="375"/>
    </location>
</feature>
<dbReference type="SUPFAM" id="SSF56112">
    <property type="entry name" value="Protein kinase-like (PK-like)"/>
    <property type="match status" value="1"/>
</dbReference>
<dbReference type="InterPro" id="IPR008271">
    <property type="entry name" value="Ser/Thr_kinase_AS"/>
</dbReference>
<comment type="caution">
    <text evidence="5">The sequence shown here is derived from an EMBL/GenBank/DDBJ whole genome shotgun (WGS) entry which is preliminary data.</text>
</comment>
<dbReference type="SMART" id="SM00220">
    <property type="entry name" value="S_TKc"/>
    <property type="match status" value="1"/>
</dbReference>
<dbReference type="PROSITE" id="PS00108">
    <property type="entry name" value="PROTEIN_KINASE_ST"/>
    <property type="match status" value="1"/>
</dbReference>
<dbReference type="AlphaFoldDB" id="A0A1R2BT61"/>
<sequence length="433" mass="49976">MLSSFWLRINHVKLEDFLETILIEGDLFYEKNNHLKQKYFILTPNGLFRCGSDRILRKYAELNNNLIEFFTDDTYPSMFGFSIQYNSKNYDFFVDSECLILQWRMALSHVGEFTNIDEDFFTIKLIEGTNKSQIYLVQDLRTSQVYACKMFSKETISERMKKSITNEIQALRLINHPFYIKLYQVYESQQDIKLILDYCPYGTMLKRLSSKKQFTEKDSLIIARKLLRALSYLHDIGLIHRDLKLENILMTSENSDTDFKICDFGMSCDLSNCENTFCGSPGYIAPEILHNEAYDEKVDIFSCGVIIYSILSGQMPFIGNSINDILKSNIKCSVKFNGKNWEGVSDKAKTFIRKIMNPNPLLRPSAEEALIDNWLNDPCLLEGHAMLSPRSPASETWVYYVDGTFSEAADHLLQASGNKSSIGSIRVNKFRSN</sequence>
<dbReference type="SUPFAM" id="SSF50729">
    <property type="entry name" value="PH domain-like"/>
    <property type="match status" value="1"/>
</dbReference>
<evidence type="ECO:0000256" key="2">
    <source>
        <dbReference type="ARBA" id="ARBA00022741"/>
    </source>
</evidence>
<dbReference type="Gene3D" id="1.10.510.10">
    <property type="entry name" value="Transferase(Phosphotransferase) domain 1"/>
    <property type="match status" value="1"/>
</dbReference>
<dbReference type="Proteomes" id="UP000187209">
    <property type="component" value="Unassembled WGS sequence"/>
</dbReference>